<evidence type="ECO:0000313" key="3">
    <source>
        <dbReference type="Proteomes" id="UP000199320"/>
    </source>
</evidence>
<dbReference type="Proteomes" id="UP000324021">
    <property type="component" value="Unassembled WGS sequence"/>
</dbReference>
<dbReference type="Proteomes" id="UP000199320">
    <property type="component" value="Unassembled WGS sequence"/>
</dbReference>
<protein>
    <submittedName>
        <fullName evidence="1">Uncharacterized protein</fullName>
    </submittedName>
</protein>
<gene>
    <name evidence="2" type="ORF">SAMN04488694_101123</name>
    <name evidence="1" type="ORF">SAMN05192552_1002123</name>
</gene>
<reference evidence="3 4" key="2">
    <citation type="submission" date="2016-10" db="EMBL/GenBank/DDBJ databases">
        <authorList>
            <person name="Varghese N."/>
            <person name="Submissions S."/>
        </authorList>
    </citation>
    <scope>NUCLEOTIDE SEQUENCE [LARGE SCALE GENOMIC DNA]</scope>
    <source>
        <strain evidence="1 4">CDM_1</strain>
        <strain evidence="3">CDM_6</strain>
    </source>
</reference>
<evidence type="ECO:0000313" key="2">
    <source>
        <dbReference type="EMBL" id="SES68794.1"/>
    </source>
</evidence>
<accession>A0A1G6JQX9</accession>
<dbReference type="EMBL" id="FOIC01000001">
    <property type="protein sequence ID" value="SES68794.1"/>
    <property type="molecule type" value="Genomic_DNA"/>
</dbReference>
<dbReference type="AlphaFoldDB" id="A0A1G6JQX9"/>
<dbReference type="EMBL" id="FMZP01000002">
    <property type="protein sequence ID" value="SDC21097.1"/>
    <property type="molecule type" value="Genomic_DNA"/>
</dbReference>
<proteinExistence type="predicted"/>
<organism evidence="1 4">
    <name type="scientific">Natrinema hispanicum</name>
    <dbReference type="NCBI Taxonomy" id="392421"/>
    <lineage>
        <taxon>Archaea</taxon>
        <taxon>Methanobacteriati</taxon>
        <taxon>Methanobacteriota</taxon>
        <taxon>Stenosarchaea group</taxon>
        <taxon>Halobacteria</taxon>
        <taxon>Halobacteriales</taxon>
        <taxon>Natrialbaceae</taxon>
        <taxon>Natrinema</taxon>
    </lineage>
</organism>
<evidence type="ECO:0000313" key="1">
    <source>
        <dbReference type="EMBL" id="SDC21097.1"/>
    </source>
</evidence>
<reference evidence="2" key="1">
    <citation type="submission" date="2016-10" db="EMBL/GenBank/DDBJ databases">
        <authorList>
            <person name="de Groot N.N."/>
        </authorList>
    </citation>
    <scope>NUCLEOTIDE SEQUENCE [LARGE SCALE GENOMIC DNA]</scope>
    <source>
        <strain evidence="2">CDM_6</strain>
    </source>
</reference>
<keyword evidence="3" id="KW-1185">Reference proteome</keyword>
<sequence length="79" mass="8830">MSPAYTEFLLEATIDSISASPDVVVEAILTVVKYENRFVAVDQTDCCQPVPVHPRPVLRAHRELVTAARLTRARPRADR</sequence>
<name>A0A1G6JQX9_9EURY</name>
<evidence type="ECO:0000313" key="4">
    <source>
        <dbReference type="Proteomes" id="UP000324021"/>
    </source>
</evidence>